<dbReference type="AlphaFoldDB" id="A0AAP3DKJ8"/>
<dbReference type="RefSeq" id="WP_258434208.1">
    <property type="nucleotide sequence ID" value="NZ_JANSGW010000024.1"/>
</dbReference>
<name>A0AAP3DKJ8_BRELA</name>
<protein>
    <submittedName>
        <fullName evidence="1">Uncharacterized protein</fullName>
    </submittedName>
</protein>
<dbReference type="Proteomes" id="UP001077662">
    <property type="component" value="Unassembled WGS sequence"/>
</dbReference>
<reference evidence="1" key="1">
    <citation type="submission" date="2022-09" db="EMBL/GenBank/DDBJ databases">
        <title>Genome analysis and characterization of larvicidal activity of Brevibacillus strains.</title>
        <authorList>
            <person name="Patrusheva E.V."/>
            <person name="Izotova A.O."/>
            <person name="Toshchakov S.V."/>
            <person name="Sineoky S.P."/>
        </authorList>
    </citation>
    <scope>NUCLEOTIDE SEQUENCE</scope>
    <source>
        <strain evidence="1">VKPM_B-13247</strain>
    </source>
</reference>
<sequence>MTYEELIAELKMYQRLMMIAKTAGDHRAHETYCQITRWISEKIKEHEKTACDEQTA</sequence>
<dbReference type="EMBL" id="JAPTNE010000024">
    <property type="protein sequence ID" value="MCZ0808760.1"/>
    <property type="molecule type" value="Genomic_DNA"/>
</dbReference>
<proteinExistence type="predicted"/>
<gene>
    <name evidence="1" type="ORF">O0554_17885</name>
</gene>
<comment type="caution">
    <text evidence="1">The sequence shown here is derived from an EMBL/GenBank/DDBJ whole genome shotgun (WGS) entry which is preliminary data.</text>
</comment>
<accession>A0AAP3DKJ8</accession>
<evidence type="ECO:0000313" key="2">
    <source>
        <dbReference type="Proteomes" id="UP001077662"/>
    </source>
</evidence>
<organism evidence="1 2">
    <name type="scientific">Brevibacillus laterosporus</name>
    <name type="common">Bacillus laterosporus</name>
    <dbReference type="NCBI Taxonomy" id="1465"/>
    <lineage>
        <taxon>Bacteria</taxon>
        <taxon>Bacillati</taxon>
        <taxon>Bacillota</taxon>
        <taxon>Bacilli</taxon>
        <taxon>Bacillales</taxon>
        <taxon>Paenibacillaceae</taxon>
        <taxon>Brevibacillus</taxon>
    </lineage>
</organism>
<evidence type="ECO:0000313" key="1">
    <source>
        <dbReference type="EMBL" id="MCZ0808760.1"/>
    </source>
</evidence>